<dbReference type="EMBL" id="CACTIH010004571">
    <property type="protein sequence ID" value="CAA2991024.1"/>
    <property type="molecule type" value="Genomic_DNA"/>
</dbReference>
<dbReference type="AlphaFoldDB" id="A0A8S0SFT7"/>
<name>A0A8S0SFT7_OLEEU</name>
<gene>
    <name evidence="1" type="ORF">OLEA9_A096006</name>
</gene>
<dbReference type="Proteomes" id="UP000594638">
    <property type="component" value="Unassembled WGS sequence"/>
</dbReference>
<reference evidence="1 2" key="1">
    <citation type="submission" date="2019-12" db="EMBL/GenBank/DDBJ databases">
        <authorList>
            <person name="Alioto T."/>
            <person name="Alioto T."/>
            <person name="Gomez Garrido J."/>
        </authorList>
    </citation>
    <scope>NUCLEOTIDE SEQUENCE [LARGE SCALE GENOMIC DNA]</scope>
</reference>
<comment type="caution">
    <text evidence="1">The sequence shown here is derived from an EMBL/GenBank/DDBJ whole genome shotgun (WGS) entry which is preliminary data.</text>
</comment>
<proteinExistence type="predicted"/>
<feature type="non-terminal residue" evidence="1">
    <location>
        <position position="101"/>
    </location>
</feature>
<accession>A0A8S0SFT7</accession>
<evidence type="ECO:0000313" key="2">
    <source>
        <dbReference type="Proteomes" id="UP000594638"/>
    </source>
</evidence>
<sequence>VALIYPMLAINRNLKGVELQHEGATKEEMLKVFVSSPLEDFEPVTPSSNKQKKVKMTTNKWGEKYSYGLIIRAEIHMAKHVGLVLKMAQQVDYKVLPNQAL</sequence>
<dbReference type="Gramene" id="OE9A096006T1">
    <property type="protein sequence ID" value="OE9A096006C1"/>
    <property type="gene ID" value="OE9A096006"/>
</dbReference>
<keyword evidence="2" id="KW-1185">Reference proteome</keyword>
<protein>
    <submittedName>
        <fullName evidence="1">Uncharacterized protein</fullName>
    </submittedName>
</protein>
<feature type="non-terminal residue" evidence="1">
    <location>
        <position position="1"/>
    </location>
</feature>
<organism evidence="1 2">
    <name type="scientific">Olea europaea subsp. europaea</name>
    <dbReference type="NCBI Taxonomy" id="158383"/>
    <lineage>
        <taxon>Eukaryota</taxon>
        <taxon>Viridiplantae</taxon>
        <taxon>Streptophyta</taxon>
        <taxon>Embryophyta</taxon>
        <taxon>Tracheophyta</taxon>
        <taxon>Spermatophyta</taxon>
        <taxon>Magnoliopsida</taxon>
        <taxon>eudicotyledons</taxon>
        <taxon>Gunneridae</taxon>
        <taxon>Pentapetalae</taxon>
        <taxon>asterids</taxon>
        <taxon>lamiids</taxon>
        <taxon>Lamiales</taxon>
        <taxon>Oleaceae</taxon>
        <taxon>Oleeae</taxon>
        <taxon>Olea</taxon>
    </lineage>
</organism>
<evidence type="ECO:0000313" key="1">
    <source>
        <dbReference type="EMBL" id="CAA2991024.1"/>
    </source>
</evidence>